<dbReference type="InterPro" id="IPR045297">
    <property type="entry name" value="Complex1_LYR_LYRM4"/>
</dbReference>
<dbReference type="EMBL" id="OVEO01000002">
    <property type="protein sequence ID" value="SPQ94209.1"/>
    <property type="molecule type" value="Genomic_DNA"/>
</dbReference>
<sequence length="87" mass="9968">MSGTPPTRSACLALYKNVRRAGLQFKDFNFREYVVRRARERFEAGRAATGADAARLYEKGIEDLQVVRRQSTLNRMYAHGRNVAETM</sequence>
<organism evidence="3 5">
    <name type="scientific">Plasmodiophora brassicae</name>
    <name type="common">Clubroot disease agent</name>
    <dbReference type="NCBI Taxonomy" id="37360"/>
    <lineage>
        <taxon>Eukaryota</taxon>
        <taxon>Sar</taxon>
        <taxon>Rhizaria</taxon>
        <taxon>Endomyxa</taxon>
        <taxon>Phytomyxea</taxon>
        <taxon>Plasmodiophorida</taxon>
        <taxon>Plasmodiophoridae</taxon>
        <taxon>Plasmodiophora</taxon>
    </lineage>
</organism>
<keyword evidence="5" id="KW-1185">Reference proteome</keyword>
<reference evidence="3 5" key="1">
    <citation type="submission" date="2015-02" db="EMBL/GenBank/DDBJ databases">
        <authorList>
            <person name="Chooi Y.-H."/>
        </authorList>
    </citation>
    <scope>NUCLEOTIDE SEQUENCE [LARGE SCALE GENOMIC DNA]</scope>
    <source>
        <strain evidence="3">E3</strain>
    </source>
</reference>
<dbReference type="EMBL" id="CDSF01000002">
    <property type="protein sequence ID" value="CEO94877.1"/>
    <property type="molecule type" value="Genomic_DNA"/>
</dbReference>
<evidence type="ECO:0000259" key="2">
    <source>
        <dbReference type="Pfam" id="PF05347"/>
    </source>
</evidence>
<dbReference type="CDD" id="cd20264">
    <property type="entry name" value="Complex1_LYR_LYRM4"/>
    <property type="match status" value="1"/>
</dbReference>
<dbReference type="Proteomes" id="UP000290189">
    <property type="component" value="Unassembled WGS sequence"/>
</dbReference>
<feature type="domain" description="Complex 1 LYR protein" evidence="2">
    <location>
        <begin position="10"/>
        <end position="66"/>
    </location>
</feature>
<evidence type="ECO:0000313" key="5">
    <source>
        <dbReference type="Proteomes" id="UP000039324"/>
    </source>
</evidence>
<geneLocation type="mitochondrion" evidence="4"/>
<accession>A0A0G4IIG7</accession>
<reference evidence="4 6" key="2">
    <citation type="submission" date="2018-03" db="EMBL/GenBank/DDBJ databases">
        <authorList>
            <person name="Fogelqvist J."/>
        </authorList>
    </citation>
    <scope>NUCLEOTIDE SEQUENCE [LARGE SCALE GENOMIC DNA]</scope>
</reference>
<keyword evidence="4" id="KW-0496">Mitochondrion</keyword>
<evidence type="ECO:0000313" key="3">
    <source>
        <dbReference type="EMBL" id="CEO94877.1"/>
    </source>
</evidence>
<evidence type="ECO:0000256" key="1">
    <source>
        <dbReference type="ARBA" id="ARBA00009508"/>
    </source>
</evidence>
<dbReference type="STRING" id="37360.A0A0G4IIG7"/>
<name>A0A0G4IIG7_PLABS</name>
<dbReference type="InterPro" id="IPR008011">
    <property type="entry name" value="Complex1_LYR_dom"/>
</dbReference>
<gene>
    <name evidence="3" type="ORF">PBRA_003690</name>
    <name evidence="4" type="ORF">PLBR_LOCUS1424</name>
</gene>
<comment type="similarity">
    <text evidence="1">Belongs to the complex I LYR family.</text>
</comment>
<dbReference type="GO" id="GO:1990221">
    <property type="term" value="C:L-cysteine desulfurase complex"/>
    <property type="evidence" value="ECO:0007669"/>
    <property type="project" value="TreeGrafter"/>
</dbReference>
<evidence type="ECO:0000313" key="4">
    <source>
        <dbReference type="EMBL" id="SPQ94209.1"/>
    </source>
</evidence>
<dbReference type="OMA" id="YTTDKLV"/>
<dbReference type="Proteomes" id="UP000039324">
    <property type="component" value="Unassembled WGS sequence"/>
</dbReference>
<proteinExistence type="inferred from homology"/>
<dbReference type="InterPro" id="IPR051522">
    <property type="entry name" value="ISC_assembly_LYR"/>
</dbReference>
<dbReference type="GO" id="GO:0016226">
    <property type="term" value="P:iron-sulfur cluster assembly"/>
    <property type="evidence" value="ECO:0007669"/>
    <property type="project" value="InterPro"/>
</dbReference>
<dbReference type="AlphaFoldDB" id="A0A0G4IIG7"/>
<dbReference type="GO" id="GO:0005739">
    <property type="term" value="C:mitochondrion"/>
    <property type="evidence" value="ECO:0007669"/>
    <property type="project" value="TreeGrafter"/>
</dbReference>
<dbReference type="PANTHER" id="PTHR13166">
    <property type="entry name" value="PROTEIN C6ORF149"/>
    <property type="match status" value="1"/>
</dbReference>
<protein>
    <recommendedName>
        <fullName evidence="2">Complex 1 LYR protein domain-containing protein</fullName>
    </recommendedName>
</protein>
<dbReference type="PANTHER" id="PTHR13166:SF7">
    <property type="entry name" value="LYR MOTIF-CONTAINING PROTEIN 4"/>
    <property type="match status" value="1"/>
</dbReference>
<dbReference type="OrthoDB" id="275715at2759"/>
<evidence type="ECO:0000313" key="6">
    <source>
        <dbReference type="Proteomes" id="UP000290189"/>
    </source>
</evidence>
<dbReference type="Pfam" id="PF05347">
    <property type="entry name" value="Complex1_LYR"/>
    <property type="match status" value="1"/>
</dbReference>